<evidence type="ECO:0000256" key="4">
    <source>
        <dbReference type="ARBA" id="ARBA00022448"/>
    </source>
</evidence>
<evidence type="ECO:0000256" key="6">
    <source>
        <dbReference type="ARBA" id="ARBA00022692"/>
    </source>
</evidence>
<feature type="transmembrane region" description="Helical" evidence="12">
    <location>
        <begin position="28"/>
        <end position="48"/>
    </location>
</feature>
<dbReference type="InterPro" id="IPR018047">
    <property type="entry name" value="Ammonium_transpt_CS"/>
</dbReference>
<organism evidence="14 15">
    <name type="scientific">Prescottella equi ATCC 33707</name>
    <dbReference type="NCBI Taxonomy" id="525370"/>
    <lineage>
        <taxon>Bacteria</taxon>
        <taxon>Bacillati</taxon>
        <taxon>Actinomycetota</taxon>
        <taxon>Actinomycetes</taxon>
        <taxon>Mycobacteriales</taxon>
        <taxon>Nocardiaceae</taxon>
        <taxon>Prescottella</taxon>
    </lineage>
</organism>
<keyword evidence="9 12" id="KW-0924">Ammonia transport</keyword>
<evidence type="ECO:0000256" key="2">
    <source>
        <dbReference type="ARBA" id="ARBA00005887"/>
    </source>
</evidence>
<dbReference type="SUPFAM" id="SSF111352">
    <property type="entry name" value="Ammonium transporter"/>
    <property type="match status" value="1"/>
</dbReference>
<protein>
    <recommendedName>
        <fullName evidence="10 12">Ammonium transporter</fullName>
    </recommendedName>
</protein>
<dbReference type="PANTHER" id="PTHR43029">
    <property type="entry name" value="AMMONIUM TRANSPORTER MEP2"/>
    <property type="match status" value="1"/>
</dbReference>
<comment type="subunit">
    <text evidence="3">Homotrimer.</text>
</comment>
<dbReference type="GO" id="GO:0005886">
    <property type="term" value="C:plasma membrane"/>
    <property type="evidence" value="ECO:0007669"/>
    <property type="project" value="UniProtKB-SubCell"/>
</dbReference>
<evidence type="ECO:0000259" key="13">
    <source>
        <dbReference type="Pfam" id="PF00909"/>
    </source>
</evidence>
<keyword evidence="6 12" id="KW-0812">Transmembrane</keyword>
<dbReference type="InterPro" id="IPR029020">
    <property type="entry name" value="Ammonium/urea_transptr"/>
</dbReference>
<evidence type="ECO:0000256" key="3">
    <source>
        <dbReference type="ARBA" id="ARBA00011233"/>
    </source>
</evidence>
<dbReference type="Proteomes" id="UP000004245">
    <property type="component" value="Unassembled WGS sequence"/>
</dbReference>
<keyword evidence="7 12" id="KW-1133">Transmembrane helix</keyword>
<feature type="transmembrane region" description="Helical" evidence="12">
    <location>
        <begin position="268"/>
        <end position="289"/>
    </location>
</feature>
<comment type="subcellular location">
    <subcellularLocation>
        <location evidence="1 12">Cell membrane</location>
        <topology evidence="1 12">Multi-pass membrane protein</topology>
    </subcellularLocation>
</comment>
<evidence type="ECO:0000256" key="10">
    <source>
        <dbReference type="ARBA" id="ARBA00050025"/>
    </source>
</evidence>
<dbReference type="EMBL" id="ADNW02000014">
    <property type="protein sequence ID" value="EGD22859.1"/>
    <property type="molecule type" value="Genomic_DNA"/>
</dbReference>
<accession>E9T4I7</accession>
<comment type="function">
    <text evidence="11">Involved in the uptake of ammonium/ammonia (NH(4)(+)/NH(3)).</text>
</comment>
<dbReference type="NCBIfam" id="TIGR00836">
    <property type="entry name" value="amt"/>
    <property type="match status" value="1"/>
</dbReference>
<dbReference type="AlphaFoldDB" id="E9T4I7"/>
<keyword evidence="15" id="KW-1185">Reference proteome</keyword>
<evidence type="ECO:0000256" key="8">
    <source>
        <dbReference type="ARBA" id="ARBA00023136"/>
    </source>
</evidence>
<feature type="transmembrane region" description="Helical" evidence="12">
    <location>
        <begin position="127"/>
        <end position="147"/>
    </location>
</feature>
<name>E9T4I7_RHOHA</name>
<dbReference type="HOGENOM" id="CLU_000445_33_0_11"/>
<dbReference type="InterPro" id="IPR024041">
    <property type="entry name" value="NH4_transpt_AmtB-like_dom"/>
</dbReference>
<feature type="transmembrane region" description="Helical" evidence="12">
    <location>
        <begin position="322"/>
        <end position="342"/>
    </location>
</feature>
<keyword evidence="5" id="KW-1003">Cell membrane</keyword>
<evidence type="ECO:0000256" key="9">
    <source>
        <dbReference type="ARBA" id="ARBA00023177"/>
    </source>
</evidence>
<proteinExistence type="inferred from homology"/>
<gene>
    <name evidence="14" type="primary">amt</name>
    <name evidence="14" type="ORF">HMPREF0724_13407</name>
</gene>
<evidence type="ECO:0000256" key="1">
    <source>
        <dbReference type="ARBA" id="ARBA00004651"/>
    </source>
</evidence>
<dbReference type="Gene3D" id="1.10.3430.10">
    <property type="entry name" value="Ammonium transporter AmtB like domains"/>
    <property type="match status" value="1"/>
</dbReference>
<sequence>MLIRTTRLTRRLTVDFPTIGAPDTGDTAWMLMSAALVLLMTPGVAFFYGGMVRAKSVLNMIMMSVGAMGVVGVLWVLFGYSIAFGDDKGGLIGDPTEFFGLKGLFGGDYLGDAEAGTAAAIPLVGTIPALVFVAFQAMFAIITVALISGAVADRMKYGAWLLFAGLWATVVYFPVAHWVFSFDGVTAETGGWIANKLGAIDFAGGTAVHINAGVAGLVLALMLGKRRGWPKTPFRPHNLPFVMLGAALLWFGWFGFNAGSAVGSNGVAAAAFVTTVVATCAAMLAWLLVEKIRDGHATTLGGASGVVAGLVAITPACSSVDVVGAIVIGVVAGALCALAVGLKYRFGYDDSLDVVGVHLVGGLVGTLLVGLVATEAAPAGVNGLFYGGGLDQLWRQAVGAGAVLVYSCIATAVIALIVKVTIGLRVSAEAEARGVDEAEHAESAYDFVALAGSPVPGRVPAPATVAAREA</sequence>
<feature type="transmembrane region" description="Helical" evidence="12">
    <location>
        <begin position="393"/>
        <end position="418"/>
    </location>
</feature>
<evidence type="ECO:0000313" key="15">
    <source>
        <dbReference type="Proteomes" id="UP000004245"/>
    </source>
</evidence>
<dbReference type="InterPro" id="IPR001905">
    <property type="entry name" value="Ammonium_transpt"/>
</dbReference>
<dbReference type="GO" id="GO:0008519">
    <property type="term" value="F:ammonium channel activity"/>
    <property type="evidence" value="ECO:0007669"/>
    <property type="project" value="InterPro"/>
</dbReference>
<keyword evidence="8 12" id="KW-0472">Membrane</keyword>
<dbReference type="Pfam" id="PF00909">
    <property type="entry name" value="Ammonium_transp"/>
    <property type="match status" value="1"/>
</dbReference>
<evidence type="ECO:0000256" key="11">
    <source>
        <dbReference type="ARBA" id="ARBA00054862"/>
    </source>
</evidence>
<evidence type="ECO:0000313" key="14">
    <source>
        <dbReference type="EMBL" id="EGD22859.1"/>
    </source>
</evidence>
<comment type="similarity">
    <text evidence="2 12">Belongs to the ammonia transporter channel (TC 1.A.11.2) family.</text>
</comment>
<feature type="transmembrane region" description="Helical" evidence="12">
    <location>
        <begin position="200"/>
        <end position="224"/>
    </location>
</feature>
<feature type="transmembrane region" description="Helical" evidence="12">
    <location>
        <begin position="159"/>
        <end position="180"/>
    </location>
</feature>
<evidence type="ECO:0000256" key="5">
    <source>
        <dbReference type="ARBA" id="ARBA00022475"/>
    </source>
</evidence>
<feature type="domain" description="Ammonium transporter AmtB-like" evidence="13">
    <location>
        <begin position="28"/>
        <end position="445"/>
    </location>
</feature>
<dbReference type="FunFam" id="1.10.3430.10:FF:000007">
    <property type="entry name" value="Ammonium transporter"/>
    <property type="match status" value="1"/>
</dbReference>
<keyword evidence="4 12" id="KW-0813">Transport</keyword>
<feature type="transmembrane region" description="Helical" evidence="12">
    <location>
        <begin position="60"/>
        <end position="83"/>
    </location>
</feature>
<comment type="caution">
    <text evidence="14">The sequence shown here is derived from an EMBL/GenBank/DDBJ whole genome shotgun (WGS) entry which is preliminary data.</text>
</comment>
<feature type="transmembrane region" description="Helical" evidence="12">
    <location>
        <begin position="236"/>
        <end position="256"/>
    </location>
</feature>
<evidence type="ECO:0000256" key="12">
    <source>
        <dbReference type="RuleBase" id="RU362002"/>
    </source>
</evidence>
<dbReference type="PROSITE" id="PS01219">
    <property type="entry name" value="AMMONIUM_TRANSP"/>
    <property type="match status" value="1"/>
</dbReference>
<feature type="transmembrane region" description="Helical" evidence="12">
    <location>
        <begin position="296"/>
        <end position="316"/>
    </location>
</feature>
<reference evidence="14" key="1">
    <citation type="submission" date="2011-01" db="EMBL/GenBank/DDBJ databases">
        <authorList>
            <person name="Muzny D."/>
            <person name="Qin X."/>
            <person name="Buhay C."/>
            <person name="Dugan-Rocha S."/>
            <person name="Ding Y."/>
            <person name="Chen G."/>
            <person name="Hawes A."/>
            <person name="Holder M."/>
            <person name="Jhangiani S."/>
            <person name="Johnson A."/>
            <person name="Khan Z."/>
            <person name="Li Z."/>
            <person name="Liu W."/>
            <person name="Liu X."/>
            <person name="Perez L."/>
            <person name="Shen H."/>
            <person name="Wang Q."/>
            <person name="Watt J."/>
            <person name="Xi L."/>
            <person name="Xin Y."/>
            <person name="Zhou J."/>
            <person name="Deng J."/>
            <person name="Jiang H."/>
            <person name="Liu Y."/>
            <person name="Qu J."/>
            <person name="Song X.-Z."/>
            <person name="Zhang L."/>
            <person name="Villasana D."/>
            <person name="Johnson A."/>
            <person name="Liu J."/>
            <person name="Liyanage D."/>
            <person name="Lorensuhewa L."/>
            <person name="Robinson T."/>
            <person name="Song A."/>
            <person name="Song B.-B."/>
            <person name="Dinh H."/>
            <person name="Thornton R."/>
            <person name="Coyle M."/>
            <person name="Francisco L."/>
            <person name="Jackson L."/>
            <person name="Javaid M."/>
            <person name="Korchina V."/>
            <person name="Kovar C."/>
            <person name="Mata R."/>
            <person name="Mathew T."/>
            <person name="Ngo R."/>
            <person name="Nguyen L."/>
            <person name="Nguyen N."/>
            <person name="Okwuonu G."/>
            <person name="Ongeri F."/>
            <person name="Pham C."/>
            <person name="Simmons D."/>
            <person name="Wilczek-Boney K."/>
            <person name="Hale W."/>
            <person name="Jakkamsetti A."/>
            <person name="Pham P."/>
            <person name="Ruth R."/>
            <person name="San Lucas F."/>
            <person name="Warren J."/>
            <person name="Zhang J."/>
            <person name="Zhao Z."/>
            <person name="Zhou C."/>
            <person name="Zhu D."/>
            <person name="Lee S."/>
            <person name="Bess C."/>
            <person name="Blankenburg K."/>
            <person name="Forbes L."/>
            <person name="Fu Q."/>
            <person name="Gubbala S."/>
            <person name="Hirani K."/>
            <person name="Jayaseelan J.C."/>
            <person name="Lara F."/>
            <person name="Munidasa M."/>
            <person name="Palculict T."/>
            <person name="Patil S."/>
            <person name="Pu L.-L."/>
            <person name="Saada N."/>
            <person name="Tang L."/>
            <person name="Weissenberger G."/>
            <person name="Zhu Y."/>
            <person name="Hemphill L."/>
            <person name="Shang Y."/>
            <person name="Youmans B."/>
            <person name="Ayvaz T."/>
            <person name="Ross M."/>
            <person name="Santibanez J."/>
            <person name="Aqrawi P."/>
            <person name="Gross S."/>
            <person name="Joshi V."/>
            <person name="Fowler G."/>
            <person name="Nazareth L."/>
            <person name="Reid J."/>
            <person name="Worley K."/>
            <person name="Petrosino J."/>
            <person name="Highlander S."/>
            <person name="Gibbs R."/>
        </authorList>
    </citation>
    <scope>NUCLEOTIDE SEQUENCE [LARGE SCALE GENOMIC DNA]</scope>
    <source>
        <strain evidence="14">ATCC 33707</strain>
    </source>
</reference>
<evidence type="ECO:0000256" key="7">
    <source>
        <dbReference type="ARBA" id="ARBA00022989"/>
    </source>
</evidence>
<feature type="transmembrane region" description="Helical" evidence="12">
    <location>
        <begin position="354"/>
        <end position="373"/>
    </location>
</feature>
<dbReference type="STRING" id="43767.A6I91_03070"/>
<dbReference type="PANTHER" id="PTHR43029:SF10">
    <property type="entry name" value="AMMONIUM TRANSPORTER MEP2"/>
    <property type="match status" value="1"/>
</dbReference>